<evidence type="ECO:0000313" key="3">
    <source>
        <dbReference type="Proteomes" id="UP001228049"/>
    </source>
</evidence>
<feature type="compositionally biased region" description="Polar residues" evidence="1">
    <location>
        <begin position="30"/>
        <end position="40"/>
    </location>
</feature>
<keyword evidence="3" id="KW-1185">Reference proteome</keyword>
<organism evidence="2 3">
    <name type="scientific">Dissostichus eleginoides</name>
    <name type="common">Patagonian toothfish</name>
    <name type="synonym">Dissostichus amissus</name>
    <dbReference type="NCBI Taxonomy" id="100907"/>
    <lineage>
        <taxon>Eukaryota</taxon>
        <taxon>Metazoa</taxon>
        <taxon>Chordata</taxon>
        <taxon>Craniata</taxon>
        <taxon>Vertebrata</taxon>
        <taxon>Euteleostomi</taxon>
        <taxon>Actinopterygii</taxon>
        <taxon>Neopterygii</taxon>
        <taxon>Teleostei</taxon>
        <taxon>Neoteleostei</taxon>
        <taxon>Acanthomorphata</taxon>
        <taxon>Eupercaria</taxon>
        <taxon>Perciformes</taxon>
        <taxon>Notothenioidei</taxon>
        <taxon>Nototheniidae</taxon>
        <taxon>Dissostichus</taxon>
    </lineage>
</organism>
<evidence type="ECO:0000313" key="2">
    <source>
        <dbReference type="EMBL" id="KAK1906864.1"/>
    </source>
</evidence>
<protein>
    <submittedName>
        <fullName evidence="2">Keratin type I cytoskeletal 9</fullName>
    </submittedName>
</protein>
<dbReference type="Proteomes" id="UP001228049">
    <property type="component" value="Unassembled WGS sequence"/>
</dbReference>
<comment type="caution">
    <text evidence="2">The sequence shown here is derived from an EMBL/GenBank/DDBJ whole genome shotgun (WGS) entry which is preliminary data.</text>
</comment>
<dbReference type="GO" id="GO:0005882">
    <property type="term" value="C:intermediate filament"/>
    <property type="evidence" value="ECO:0007669"/>
    <property type="project" value="UniProtKB-KW"/>
</dbReference>
<accession>A0AAD9CRD5</accession>
<dbReference type="AlphaFoldDB" id="A0AAD9CRD5"/>
<sequence length="85" mass="9376">MDKLSVEKCSFSFLVHAGVEKEKEKAANRCSGQCPRNSEQLHPGQSPVGSLRAFSARQVGESGLRPSVRLRLRVRTAVHCDAARR</sequence>
<feature type="region of interest" description="Disordered" evidence="1">
    <location>
        <begin position="30"/>
        <end position="49"/>
    </location>
</feature>
<reference evidence="2" key="1">
    <citation type="submission" date="2023-04" db="EMBL/GenBank/DDBJ databases">
        <title>Chromosome-level genome of Chaenocephalus aceratus.</title>
        <authorList>
            <person name="Park H."/>
        </authorList>
    </citation>
    <scope>NUCLEOTIDE SEQUENCE</scope>
    <source>
        <strain evidence="2">DE</strain>
        <tissue evidence="2">Muscle</tissue>
    </source>
</reference>
<proteinExistence type="predicted"/>
<keyword evidence="2" id="KW-0416">Keratin</keyword>
<name>A0AAD9CRD5_DISEL</name>
<dbReference type="EMBL" id="JASDAP010000001">
    <property type="protein sequence ID" value="KAK1906864.1"/>
    <property type="molecule type" value="Genomic_DNA"/>
</dbReference>
<gene>
    <name evidence="2" type="ORF">KUDE01_009260</name>
</gene>
<evidence type="ECO:0000256" key="1">
    <source>
        <dbReference type="SAM" id="MobiDB-lite"/>
    </source>
</evidence>